<dbReference type="STRING" id="163003.CL1_0432"/>
<keyword evidence="2" id="KW-1185">Reference proteome</keyword>
<dbReference type="HOGENOM" id="CLU_1096753_0_0_2"/>
<dbReference type="RefSeq" id="WP_014788282.1">
    <property type="nucleotide sequence ID" value="NC_018015.1"/>
</dbReference>
<evidence type="ECO:0000313" key="2">
    <source>
        <dbReference type="Proteomes" id="UP000006064"/>
    </source>
</evidence>
<dbReference type="AlphaFoldDB" id="I3ZSF7"/>
<dbReference type="GeneID" id="13038111"/>
<accession>I3ZSF7</accession>
<name>I3ZSF7_THECF</name>
<gene>
    <name evidence="1" type="ORF">CL1_0432</name>
</gene>
<dbReference type="KEGG" id="thm:CL1_0432"/>
<dbReference type="PROSITE" id="PS51257">
    <property type="entry name" value="PROKAR_LIPOPROTEIN"/>
    <property type="match status" value="1"/>
</dbReference>
<dbReference type="EMBL" id="CP003651">
    <property type="protein sequence ID" value="AFL94641.1"/>
    <property type="molecule type" value="Genomic_DNA"/>
</dbReference>
<reference evidence="1 2" key="1">
    <citation type="journal article" date="2012" name="J. Bacteriol.">
        <title>Complete Genome Sequence of the Hyperthermophilic Archaeon Thermococcus sp. Strain CL1, Isolated from a Paralvinella sp. Polychaete Worm Collected from a Hydrothermal Vent.</title>
        <authorList>
            <person name="Jung J.H."/>
            <person name="Holden J.F."/>
            <person name="Seo D.H."/>
            <person name="Park K.H."/>
            <person name="Shin H."/>
            <person name="Ryu S."/>
            <person name="Lee J.H."/>
            <person name="Park C.S."/>
        </authorList>
    </citation>
    <scope>NUCLEOTIDE SEQUENCE [LARGE SCALE GENOMIC DNA]</scope>
    <source>
        <strain evidence="2">DSM 27260 / KACC 17922 / CL1</strain>
    </source>
</reference>
<sequence length="253" mass="27800">MKARYIGLLIALIVLAAGCISGGGTSPSPTTTTTGNLPFTQEDMEKAITSLKSYEYVMRVDSYNGTRLVAQLRTEGAIDFEKKLKAVSTLSNSTVGGGSYYLAYYYTTSKGYASYIDRNGTVTWEAACYGPGEGPNMNSTVLDGLWKVLDMENVRVIEEDGYYLIYANETGGTAIGTNVTNAYRTRVEVKLTKDLIPVEVKRTVYYEKNGAEWVDVTTIEIKNPDSATVEPPRELIDYLEEQGIDLGEFLGKC</sequence>
<protein>
    <submittedName>
        <fullName evidence="1">Uncharacterized protein</fullName>
    </submittedName>
</protein>
<proteinExistence type="predicted"/>
<dbReference type="OrthoDB" id="98427at2157"/>
<evidence type="ECO:0000313" key="1">
    <source>
        <dbReference type="EMBL" id="AFL94641.1"/>
    </source>
</evidence>
<organism evidence="1 2">
    <name type="scientific">Thermococcus cleftensis (strain DSM 27260 / KACC 17922 / CL1)</name>
    <dbReference type="NCBI Taxonomy" id="163003"/>
    <lineage>
        <taxon>Archaea</taxon>
        <taxon>Methanobacteriati</taxon>
        <taxon>Methanobacteriota</taxon>
        <taxon>Thermococci</taxon>
        <taxon>Thermococcales</taxon>
        <taxon>Thermococcaceae</taxon>
        <taxon>Thermococcus</taxon>
    </lineage>
</organism>
<dbReference type="Proteomes" id="UP000006064">
    <property type="component" value="Chromosome"/>
</dbReference>